<dbReference type="Gene3D" id="3.30.450.20">
    <property type="entry name" value="PAS domain"/>
    <property type="match status" value="1"/>
</dbReference>
<organism evidence="5 6">
    <name type="scientific">Roseibium aggregatum</name>
    <dbReference type="NCBI Taxonomy" id="187304"/>
    <lineage>
        <taxon>Bacteria</taxon>
        <taxon>Pseudomonadati</taxon>
        <taxon>Pseudomonadota</taxon>
        <taxon>Alphaproteobacteria</taxon>
        <taxon>Hyphomicrobiales</taxon>
        <taxon>Stappiaceae</taxon>
        <taxon>Roseibium</taxon>
    </lineage>
</organism>
<dbReference type="RefSeq" id="WP_190291896.1">
    <property type="nucleotide sequence ID" value="NZ_JABFCZ010000013.1"/>
</dbReference>
<feature type="region of interest" description="Disordered" evidence="1">
    <location>
        <begin position="549"/>
        <end position="588"/>
    </location>
</feature>
<dbReference type="InterPro" id="IPR043128">
    <property type="entry name" value="Rev_trsase/Diguanyl_cyclase"/>
</dbReference>
<dbReference type="NCBIfam" id="TIGR00229">
    <property type="entry name" value="sensory_box"/>
    <property type="match status" value="1"/>
</dbReference>
<dbReference type="PANTHER" id="PTHR44757:SF2">
    <property type="entry name" value="BIOFILM ARCHITECTURE MAINTENANCE PROTEIN MBAA"/>
    <property type="match status" value="1"/>
</dbReference>
<dbReference type="SUPFAM" id="SSF141868">
    <property type="entry name" value="EAL domain-like"/>
    <property type="match status" value="1"/>
</dbReference>
<accession>A0A926P1A4</accession>
<dbReference type="Pfam" id="PF00563">
    <property type="entry name" value="EAL"/>
    <property type="match status" value="1"/>
</dbReference>
<dbReference type="Gene3D" id="3.30.70.270">
    <property type="match status" value="1"/>
</dbReference>
<dbReference type="SUPFAM" id="SSF55073">
    <property type="entry name" value="Nucleotide cyclase"/>
    <property type="match status" value="1"/>
</dbReference>
<dbReference type="AlphaFoldDB" id="A0A926P1A4"/>
<dbReference type="Proteomes" id="UP000598467">
    <property type="component" value="Unassembled WGS sequence"/>
</dbReference>
<feature type="domain" description="GGDEF" evidence="4">
    <location>
        <begin position="157"/>
        <end position="289"/>
    </location>
</feature>
<dbReference type="InterPro" id="IPR029787">
    <property type="entry name" value="Nucleotide_cyclase"/>
</dbReference>
<feature type="domain" description="EAL" evidence="3">
    <location>
        <begin position="298"/>
        <end position="552"/>
    </location>
</feature>
<name>A0A926P1A4_9HYPH</name>
<dbReference type="PROSITE" id="PS50112">
    <property type="entry name" value="PAS"/>
    <property type="match status" value="1"/>
</dbReference>
<dbReference type="Gene3D" id="3.20.20.450">
    <property type="entry name" value="EAL domain"/>
    <property type="match status" value="1"/>
</dbReference>
<dbReference type="InterPro" id="IPR035965">
    <property type="entry name" value="PAS-like_dom_sf"/>
</dbReference>
<feature type="domain" description="PAS" evidence="2">
    <location>
        <begin position="1"/>
        <end position="54"/>
    </location>
</feature>
<evidence type="ECO:0000259" key="2">
    <source>
        <dbReference type="PROSITE" id="PS50112"/>
    </source>
</evidence>
<evidence type="ECO:0000259" key="4">
    <source>
        <dbReference type="PROSITE" id="PS50887"/>
    </source>
</evidence>
<dbReference type="NCBIfam" id="TIGR00254">
    <property type="entry name" value="GGDEF"/>
    <property type="match status" value="1"/>
</dbReference>
<protein>
    <submittedName>
        <fullName evidence="5">EAL domain-containing protein</fullName>
    </submittedName>
</protein>
<dbReference type="SMART" id="SM00091">
    <property type="entry name" value="PAS"/>
    <property type="match status" value="1"/>
</dbReference>
<dbReference type="SMART" id="SM00267">
    <property type="entry name" value="GGDEF"/>
    <property type="match status" value="1"/>
</dbReference>
<dbReference type="SUPFAM" id="SSF55785">
    <property type="entry name" value="PYP-like sensor domain (PAS domain)"/>
    <property type="match status" value="1"/>
</dbReference>
<dbReference type="CDD" id="cd00130">
    <property type="entry name" value="PAS"/>
    <property type="match status" value="1"/>
</dbReference>
<comment type="caution">
    <text evidence="5">The sequence shown here is derived from an EMBL/GenBank/DDBJ whole genome shotgun (WGS) entry which is preliminary data.</text>
</comment>
<proteinExistence type="predicted"/>
<dbReference type="Pfam" id="PF13426">
    <property type="entry name" value="PAS_9"/>
    <property type="match status" value="1"/>
</dbReference>
<dbReference type="CDD" id="cd01948">
    <property type="entry name" value="EAL"/>
    <property type="match status" value="1"/>
</dbReference>
<gene>
    <name evidence="5" type="ORF">HK439_12780</name>
</gene>
<dbReference type="PROSITE" id="PS50883">
    <property type="entry name" value="EAL"/>
    <property type="match status" value="1"/>
</dbReference>
<dbReference type="InterPro" id="IPR000160">
    <property type="entry name" value="GGDEF_dom"/>
</dbReference>
<dbReference type="InterPro" id="IPR000014">
    <property type="entry name" value="PAS"/>
</dbReference>
<evidence type="ECO:0000256" key="1">
    <source>
        <dbReference type="SAM" id="MobiDB-lite"/>
    </source>
</evidence>
<dbReference type="InterPro" id="IPR001633">
    <property type="entry name" value="EAL_dom"/>
</dbReference>
<dbReference type="InterPro" id="IPR052155">
    <property type="entry name" value="Biofilm_reg_signaling"/>
</dbReference>
<dbReference type="PROSITE" id="PS50887">
    <property type="entry name" value="GGDEF"/>
    <property type="match status" value="1"/>
</dbReference>
<sequence>MGTTLQISIDDIPDGVLICDRTGTIQAFNGALEQIFGYAREDLIGRKIEILVPDRFAGHAKLRETYALNPVSRPMGSVQRIFGRRKDGSEIPLDISLSKLNANGDIICFARDVSEHVRLAEEIRKSAYFDPVTGALNRRAFNEDLAEAMSGIDARANGVCIGLFDLDHFKDVNDTLGHSVGDKLLVAFCDRLREVMHEKMRLYRIGGDEFALILPTCADPQNAFAFVETAIWNVRKPVFIGAHEITIGCSAGVVHAPENGITPDELMSNADLALYEAKIIRGRVSRFTPDLREAVEERFALMPELKAALEKDQFELHFQPQIDIRSGRTVGAEALLRWNHPKRGLLAPDCFIDLITGSEMSVSIGRWVLFQACAQAQKWRALAGRPLKIAVNLFPRQTYSKSLVNDVTWALADTGLDAGSLELELTENTILDSSDNFIEVLGYLRGLGVTIGLDDFGTGYASLNSLTRYPVDTIKVDRSFVSGSAGKPENQAVLRTMVMLAREFGLVSVAEGVETAEEAQIIQQIGFNLGQGYNWSRPISGPEFEKLLKSGGRKPPAAATGQAEASDDREIQAVGMPDIHGRSRQVSV</sequence>
<evidence type="ECO:0000259" key="3">
    <source>
        <dbReference type="PROSITE" id="PS50883"/>
    </source>
</evidence>
<dbReference type="Pfam" id="PF00990">
    <property type="entry name" value="GGDEF"/>
    <property type="match status" value="1"/>
</dbReference>
<dbReference type="EMBL" id="JABFCZ010000013">
    <property type="protein sequence ID" value="MBD1547138.1"/>
    <property type="molecule type" value="Genomic_DNA"/>
</dbReference>
<evidence type="ECO:0000313" key="5">
    <source>
        <dbReference type="EMBL" id="MBD1547138.1"/>
    </source>
</evidence>
<dbReference type="PANTHER" id="PTHR44757">
    <property type="entry name" value="DIGUANYLATE CYCLASE DGCP"/>
    <property type="match status" value="1"/>
</dbReference>
<dbReference type="SMART" id="SM00052">
    <property type="entry name" value="EAL"/>
    <property type="match status" value="1"/>
</dbReference>
<dbReference type="InterPro" id="IPR035919">
    <property type="entry name" value="EAL_sf"/>
</dbReference>
<dbReference type="CDD" id="cd01949">
    <property type="entry name" value="GGDEF"/>
    <property type="match status" value="1"/>
</dbReference>
<evidence type="ECO:0000313" key="6">
    <source>
        <dbReference type="Proteomes" id="UP000598467"/>
    </source>
</evidence>
<reference evidence="5" key="1">
    <citation type="submission" date="2020-05" db="EMBL/GenBank/DDBJ databases">
        <title>Identification of trans-AT polyketide cluster in two marine bacteria, producers of a novel glutaramide-containing polyketide sesbanimide D and analogs.</title>
        <authorList>
            <person name="Kacar D."/>
            <person name="Rodriguez P."/>
            <person name="Canedo L."/>
            <person name="Gonzalez E."/>
            <person name="Galan B."/>
            <person name="De La Calle F."/>
            <person name="Garcia J.L."/>
        </authorList>
    </citation>
    <scope>NUCLEOTIDE SEQUENCE</scope>
    <source>
        <strain evidence="5">PHM038</strain>
    </source>
</reference>